<keyword evidence="6 16" id="KW-0548">Nucleotidyltransferase</keyword>
<accession>A0A6J4PA25</accession>
<dbReference type="NCBIfam" id="NF002882">
    <property type="entry name" value="PRK03348.1"/>
    <property type="match status" value="1"/>
</dbReference>
<keyword evidence="4 16" id="KW-0963">Cytoplasm</keyword>
<evidence type="ECO:0000256" key="7">
    <source>
        <dbReference type="ARBA" id="ARBA00022705"/>
    </source>
</evidence>
<evidence type="ECO:0000256" key="8">
    <source>
        <dbReference type="ARBA" id="ARBA00022723"/>
    </source>
</evidence>
<dbReference type="EC" id="2.7.7.7" evidence="16"/>
<dbReference type="HAMAP" id="MF_01113">
    <property type="entry name" value="DNApol_IV"/>
    <property type="match status" value="1"/>
</dbReference>
<keyword evidence="3 16" id="KW-0515">Mutator protein</keyword>
<dbReference type="GO" id="GO:0042276">
    <property type="term" value="P:error-prone translesion synthesis"/>
    <property type="evidence" value="ECO:0007669"/>
    <property type="project" value="TreeGrafter"/>
</dbReference>
<dbReference type="InterPro" id="IPR022880">
    <property type="entry name" value="DNApol_IV"/>
</dbReference>
<dbReference type="EMBL" id="CADCUY010000285">
    <property type="protein sequence ID" value="CAA9410175.1"/>
    <property type="molecule type" value="Genomic_DNA"/>
</dbReference>
<evidence type="ECO:0000256" key="10">
    <source>
        <dbReference type="ARBA" id="ARBA00022842"/>
    </source>
</evidence>
<organism evidence="19">
    <name type="scientific">uncultured Quadrisphaera sp</name>
    <dbReference type="NCBI Taxonomy" id="904978"/>
    <lineage>
        <taxon>Bacteria</taxon>
        <taxon>Bacillati</taxon>
        <taxon>Actinomycetota</taxon>
        <taxon>Actinomycetes</taxon>
        <taxon>Kineosporiales</taxon>
        <taxon>Kineosporiaceae</taxon>
        <taxon>Quadrisphaera</taxon>
        <taxon>environmental samples</taxon>
    </lineage>
</organism>
<evidence type="ECO:0000256" key="1">
    <source>
        <dbReference type="ARBA" id="ARBA00004496"/>
    </source>
</evidence>
<feature type="domain" description="UmuC" evidence="18">
    <location>
        <begin position="1"/>
        <end position="186"/>
    </location>
</feature>
<dbReference type="PANTHER" id="PTHR11076:SF33">
    <property type="entry name" value="DNA POLYMERASE KAPPA"/>
    <property type="match status" value="1"/>
</dbReference>
<dbReference type="PROSITE" id="PS50173">
    <property type="entry name" value="UMUC"/>
    <property type="match status" value="1"/>
</dbReference>
<comment type="subcellular location">
    <subcellularLocation>
        <location evidence="1 16">Cytoplasm</location>
    </subcellularLocation>
</comment>
<dbReference type="SUPFAM" id="SSF100879">
    <property type="entry name" value="Lesion bypass DNA polymerase (Y-family), little finger domain"/>
    <property type="match status" value="1"/>
</dbReference>
<dbReference type="CDD" id="cd03586">
    <property type="entry name" value="PolY_Pol_IV_kappa"/>
    <property type="match status" value="1"/>
</dbReference>
<evidence type="ECO:0000256" key="12">
    <source>
        <dbReference type="ARBA" id="ARBA00023125"/>
    </source>
</evidence>
<dbReference type="InterPro" id="IPR017961">
    <property type="entry name" value="DNA_pol_Y-fam_little_finger"/>
</dbReference>
<protein>
    <recommendedName>
        <fullName evidence="16">DNA polymerase IV</fullName>
        <shortName evidence="16">Pol IV</shortName>
        <ecNumber evidence="16">2.7.7.7</ecNumber>
    </recommendedName>
</protein>
<proteinExistence type="inferred from homology"/>
<comment type="similarity">
    <text evidence="2 16">Belongs to the DNA polymerase type-Y family.</text>
</comment>
<evidence type="ECO:0000256" key="16">
    <source>
        <dbReference type="HAMAP-Rule" id="MF_01113"/>
    </source>
</evidence>
<dbReference type="AlphaFoldDB" id="A0A6J4PA25"/>
<dbReference type="GO" id="GO:0006261">
    <property type="term" value="P:DNA-templated DNA replication"/>
    <property type="evidence" value="ECO:0007669"/>
    <property type="project" value="UniProtKB-UniRule"/>
</dbReference>
<feature type="site" description="Substrate discrimination" evidence="16">
    <location>
        <position position="10"/>
    </location>
</feature>
<dbReference type="Pfam" id="PF00817">
    <property type="entry name" value="IMS"/>
    <property type="match status" value="1"/>
</dbReference>
<dbReference type="GO" id="GO:0009432">
    <property type="term" value="P:SOS response"/>
    <property type="evidence" value="ECO:0007669"/>
    <property type="project" value="TreeGrafter"/>
</dbReference>
<dbReference type="Gene3D" id="1.10.150.20">
    <property type="entry name" value="5' to 3' exonuclease, C-terminal subdomain"/>
    <property type="match status" value="1"/>
</dbReference>
<dbReference type="GO" id="GO:0003684">
    <property type="term" value="F:damaged DNA binding"/>
    <property type="evidence" value="ECO:0007669"/>
    <property type="project" value="InterPro"/>
</dbReference>
<keyword evidence="11 16" id="KW-0239">DNA-directed DNA polymerase</keyword>
<reference evidence="19" key="1">
    <citation type="submission" date="2020-02" db="EMBL/GenBank/DDBJ databases">
        <authorList>
            <person name="Meier V. D."/>
        </authorList>
    </citation>
    <scope>NUCLEOTIDE SEQUENCE</scope>
    <source>
        <strain evidence="19">AVDCRST_MAG35</strain>
    </source>
</reference>
<dbReference type="Gene3D" id="3.30.1490.100">
    <property type="entry name" value="DNA polymerase, Y-family, little finger domain"/>
    <property type="match status" value="1"/>
</dbReference>
<evidence type="ECO:0000256" key="13">
    <source>
        <dbReference type="ARBA" id="ARBA00023204"/>
    </source>
</evidence>
<dbReference type="InterPro" id="IPR043128">
    <property type="entry name" value="Rev_trsase/Diguanyl_cyclase"/>
</dbReference>
<dbReference type="Pfam" id="PF11799">
    <property type="entry name" value="IMS_C"/>
    <property type="match status" value="1"/>
</dbReference>
<gene>
    <name evidence="16" type="primary">dinB</name>
    <name evidence="19" type="ORF">AVDCRST_MAG35-1388</name>
</gene>
<keyword evidence="10 16" id="KW-0460">Magnesium</keyword>
<evidence type="ECO:0000259" key="18">
    <source>
        <dbReference type="PROSITE" id="PS50173"/>
    </source>
</evidence>
<comment type="function">
    <text evidence="14 16">Poorly processive, error-prone DNA polymerase involved in untargeted mutagenesis. Copies undamaged DNA at stalled replication forks, which arise in vivo from mismatched or misaligned primer ends. These misaligned primers can be extended by PolIV. Exhibits no 3'-5' exonuclease (proofreading) activity. May be involved in translesional synthesis, in conjunction with the beta clamp from PolIII.</text>
</comment>
<evidence type="ECO:0000313" key="19">
    <source>
        <dbReference type="EMBL" id="CAA9410175.1"/>
    </source>
</evidence>
<dbReference type="GO" id="GO:0006281">
    <property type="term" value="P:DNA repair"/>
    <property type="evidence" value="ECO:0007669"/>
    <property type="project" value="UniProtKB-UniRule"/>
</dbReference>
<evidence type="ECO:0000256" key="4">
    <source>
        <dbReference type="ARBA" id="ARBA00022490"/>
    </source>
</evidence>
<keyword evidence="8 16" id="KW-0479">Metal-binding</keyword>
<feature type="compositionally biased region" description="Acidic residues" evidence="17">
    <location>
        <begin position="359"/>
        <end position="370"/>
    </location>
</feature>
<feature type="binding site" evidence="16">
    <location>
        <position position="102"/>
    </location>
    <ligand>
        <name>Mg(2+)</name>
        <dbReference type="ChEBI" id="CHEBI:18420"/>
    </ligand>
</feature>
<keyword evidence="9 16" id="KW-0227">DNA damage</keyword>
<dbReference type="GO" id="GO:0003887">
    <property type="term" value="F:DNA-directed DNA polymerase activity"/>
    <property type="evidence" value="ECO:0007669"/>
    <property type="project" value="UniProtKB-UniRule"/>
</dbReference>
<comment type="catalytic activity">
    <reaction evidence="15 16">
        <text>DNA(n) + a 2'-deoxyribonucleoside 5'-triphosphate = DNA(n+1) + diphosphate</text>
        <dbReference type="Rhea" id="RHEA:22508"/>
        <dbReference type="Rhea" id="RHEA-COMP:17339"/>
        <dbReference type="Rhea" id="RHEA-COMP:17340"/>
        <dbReference type="ChEBI" id="CHEBI:33019"/>
        <dbReference type="ChEBI" id="CHEBI:61560"/>
        <dbReference type="ChEBI" id="CHEBI:173112"/>
        <dbReference type="EC" id="2.7.7.7"/>
    </reaction>
</comment>
<dbReference type="PANTHER" id="PTHR11076">
    <property type="entry name" value="DNA REPAIR POLYMERASE UMUC / TRANSFERASE FAMILY MEMBER"/>
    <property type="match status" value="1"/>
</dbReference>
<evidence type="ECO:0000256" key="9">
    <source>
        <dbReference type="ARBA" id="ARBA00022763"/>
    </source>
</evidence>
<dbReference type="Gene3D" id="3.40.1170.60">
    <property type="match status" value="1"/>
</dbReference>
<dbReference type="NCBIfam" id="NF002677">
    <property type="entry name" value="PRK02406.1"/>
    <property type="match status" value="1"/>
</dbReference>
<comment type="cofactor">
    <cofactor evidence="16">
        <name>Mg(2+)</name>
        <dbReference type="ChEBI" id="CHEBI:18420"/>
    </cofactor>
    <text evidence="16">Binds 2 magnesium ions per subunit.</text>
</comment>
<dbReference type="SUPFAM" id="SSF56672">
    <property type="entry name" value="DNA/RNA polymerases"/>
    <property type="match status" value="1"/>
</dbReference>
<name>A0A6J4PA25_9ACTN</name>
<feature type="region of interest" description="Disordered" evidence="17">
    <location>
        <begin position="420"/>
        <end position="451"/>
    </location>
</feature>
<comment type="subunit">
    <text evidence="16">Monomer.</text>
</comment>
<evidence type="ECO:0000256" key="6">
    <source>
        <dbReference type="ARBA" id="ARBA00022695"/>
    </source>
</evidence>
<evidence type="ECO:0000256" key="2">
    <source>
        <dbReference type="ARBA" id="ARBA00010945"/>
    </source>
</evidence>
<keyword evidence="12 16" id="KW-0238">DNA-binding</keyword>
<evidence type="ECO:0000256" key="11">
    <source>
        <dbReference type="ARBA" id="ARBA00022932"/>
    </source>
</evidence>
<dbReference type="InterPro" id="IPR050116">
    <property type="entry name" value="DNA_polymerase-Y"/>
</dbReference>
<dbReference type="InterPro" id="IPR053848">
    <property type="entry name" value="IMS_HHH_1"/>
</dbReference>
<keyword evidence="7 16" id="KW-0235">DNA replication</keyword>
<dbReference type="InterPro" id="IPR036775">
    <property type="entry name" value="DNA_pol_Y-fam_lit_finger_sf"/>
</dbReference>
<evidence type="ECO:0000256" key="15">
    <source>
        <dbReference type="ARBA" id="ARBA00049244"/>
    </source>
</evidence>
<keyword evidence="5 16" id="KW-0808">Transferase</keyword>
<feature type="active site" evidence="16">
    <location>
        <position position="103"/>
    </location>
</feature>
<dbReference type="InterPro" id="IPR043502">
    <property type="entry name" value="DNA/RNA_pol_sf"/>
</dbReference>
<dbReference type="FunFam" id="3.30.1490.100:FF:000004">
    <property type="entry name" value="DNA polymerase IV"/>
    <property type="match status" value="1"/>
</dbReference>
<evidence type="ECO:0000256" key="5">
    <source>
        <dbReference type="ARBA" id="ARBA00022679"/>
    </source>
</evidence>
<dbReference type="InterPro" id="IPR001126">
    <property type="entry name" value="UmuC"/>
</dbReference>
<feature type="region of interest" description="Disordered" evidence="17">
    <location>
        <begin position="359"/>
        <end position="399"/>
    </location>
</feature>
<evidence type="ECO:0000256" key="3">
    <source>
        <dbReference type="ARBA" id="ARBA00022457"/>
    </source>
</evidence>
<dbReference type="Gene3D" id="3.30.70.270">
    <property type="match status" value="1"/>
</dbReference>
<evidence type="ECO:0000256" key="14">
    <source>
        <dbReference type="ARBA" id="ARBA00025589"/>
    </source>
</evidence>
<feature type="binding site" evidence="16">
    <location>
        <position position="5"/>
    </location>
    <ligand>
        <name>Mg(2+)</name>
        <dbReference type="ChEBI" id="CHEBI:18420"/>
    </ligand>
</feature>
<dbReference type="Pfam" id="PF21999">
    <property type="entry name" value="IMS_HHH_1"/>
    <property type="match status" value="1"/>
</dbReference>
<dbReference type="GO" id="GO:0005829">
    <property type="term" value="C:cytosol"/>
    <property type="evidence" value="ECO:0007669"/>
    <property type="project" value="TreeGrafter"/>
</dbReference>
<dbReference type="GO" id="GO:0000287">
    <property type="term" value="F:magnesium ion binding"/>
    <property type="evidence" value="ECO:0007669"/>
    <property type="project" value="UniProtKB-UniRule"/>
</dbReference>
<evidence type="ECO:0000256" key="17">
    <source>
        <dbReference type="SAM" id="MobiDB-lite"/>
    </source>
</evidence>
<keyword evidence="13 16" id="KW-0234">DNA repair</keyword>
<sequence>MLHLDLDAFFAAVEQRDKPSLRGKPVVVGGTGWRGVVATASYEARVFGVGSAMPTSMARRRAPHAAYLAPRFAAYQRASAEVMALVAELAGVAALVEPLSLDEAYVDLAPGHPDLDPDGARALAAAFRARVAAQTGLTVSVGLGTSKLVAKIASDLDKPDGLRVVAPGEEAAVLAPLPVRRLPGVGPVTEERLVRHGWATIGALARAEPGEVVQLVGQAHGTALHANARGLDARPVVAERESKSVSAEETFSTDVTDRALLAAQVRRLAERVAERLRRDGLSGRTVTLKVRRYDFTTLGRSSTTAHPVDGAKEVAAAASALLAGIDVADGVRLLGVGVSGLTEYAQQDLLAALLAEDEPAAEPDAADEDPAPALAAPPEAPGRSWRPGQDVVHADLGPGWVQGSGVGRVTVRFEGPHTAVGPVRSYAVDDPALAPADPPPWTGPAEEGGGG</sequence>